<dbReference type="Gramene" id="TraesROB_scaffold_043161_01G000100.1">
    <property type="protein sequence ID" value="TraesROB_scaffold_043161_01G000100.1"/>
    <property type="gene ID" value="TraesROB_scaffold_043161_01G000100"/>
</dbReference>
<evidence type="ECO:0008006" key="4">
    <source>
        <dbReference type="Google" id="ProtNLM"/>
    </source>
</evidence>
<proteinExistence type="inferred from homology"/>
<dbReference type="AlphaFoldDB" id="A0A3B6QI31"/>
<dbReference type="PANTHER" id="PTHR31374:SF57">
    <property type="entry name" value="AUXIN-RESPONSIVE PROTEIN SAUR32"/>
    <property type="match status" value="1"/>
</dbReference>
<dbReference type="Proteomes" id="UP000019116">
    <property type="component" value="Chromosome 6D"/>
</dbReference>
<dbReference type="Gramene" id="TraesCS6D02G208700.1">
    <property type="protein sequence ID" value="TraesCS6D02G208700.1.cds1"/>
    <property type="gene ID" value="TraesCS6D02G208700"/>
</dbReference>
<dbReference type="Gramene" id="TraesRN6D0100551300.1">
    <property type="protein sequence ID" value="TraesRN6D0100551300.1"/>
    <property type="gene ID" value="TraesRN6D0100551300"/>
</dbReference>
<dbReference type="InterPro" id="IPR003676">
    <property type="entry name" value="SAUR_fam"/>
</dbReference>
<dbReference type="PANTHER" id="PTHR31374">
    <property type="entry name" value="AUXIN-INDUCED PROTEIN-LIKE-RELATED"/>
    <property type="match status" value="1"/>
</dbReference>
<dbReference type="Gramene" id="TraesCAD_scaffold_105663_01G000100.1">
    <property type="protein sequence ID" value="TraesCAD_scaffold_105663_01G000100.1"/>
    <property type="gene ID" value="TraesCAD_scaffold_105663_01G000100"/>
</dbReference>
<dbReference type="GO" id="GO:0009733">
    <property type="term" value="P:response to auxin"/>
    <property type="evidence" value="ECO:0007669"/>
    <property type="project" value="InterPro"/>
</dbReference>
<dbReference type="Gramene" id="TraesCS6D03G0517900.1">
    <property type="protein sequence ID" value="TraesCS6D03G0517900.1.CDS1"/>
    <property type="gene ID" value="TraesCS6D03G0517900"/>
</dbReference>
<reference evidence="2" key="1">
    <citation type="submission" date="2018-08" db="EMBL/GenBank/DDBJ databases">
        <authorList>
            <person name="Rossello M."/>
        </authorList>
    </citation>
    <scope>NUCLEOTIDE SEQUENCE [LARGE SCALE GENOMIC DNA]</scope>
    <source>
        <strain evidence="2">cv. Chinese Spring</strain>
    </source>
</reference>
<keyword evidence="3" id="KW-1185">Reference proteome</keyword>
<accession>A0A3B6QI31</accession>
<evidence type="ECO:0000313" key="2">
    <source>
        <dbReference type="EnsemblPlants" id="TraesCS6D02G208700.1.cds1"/>
    </source>
</evidence>
<name>A0A3B6QI31_WHEAT</name>
<sequence>MKRHPEAAEVVVPAPIKKGCATFLVGAEEDGAPRRFVVPVELLGHPWILELLGEVEEKYGYAYEGAIVLPCGVERFQKAVNAARAQERHRHQHHHHHHFSLPQLVGCFRPPHVVV</sequence>
<dbReference type="Gramene" id="TraesWEE_scaffold_134451_01G000100.1">
    <property type="protein sequence ID" value="TraesWEE_scaffold_134451_01G000100.1"/>
    <property type="gene ID" value="TraesWEE_scaffold_134451_01G000100"/>
</dbReference>
<comment type="similarity">
    <text evidence="1">Belongs to the ARG7 family.</text>
</comment>
<dbReference type="OrthoDB" id="669454at2759"/>
<evidence type="ECO:0000313" key="3">
    <source>
        <dbReference type="Proteomes" id="UP000019116"/>
    </source>
</evidence>
<reference evidence="2" key="2">
    <citation type="submission" date="2018-10" db="UniProtKB">
        <authorList>
            <consortium name="EnsemblPlants"/>
        </authorList>
    </citation>
    <scope>IDENTIFICATION</scope>
</reference>
<dbReference type="EnsemblPlants" id="TraesCS6D02G208700.1">
    <property type="protein sequence ID" value="TraesCS6D02G208700.1.cds1"/>
    <property type="gene ID" value="TraesCS6D02G208700"/>
</dbReference>
<dbReference type="Pfam" id="PF02519">
    <property type="entry name" value="Auxin_inducible"/>
    <property type="match status" value="1"/>
</dbReference>
<evidence type="ECO:0000256" key="1">
    <source>
        <dbReference type="ARBA" id="ARBA00006974"/>
    </source>
</evidence>
<protein>
    <recommendedName>
        <fullName evidence="4">Auxin-responsive protein SAUR32</fullName>
    </recommendedName>
</protein>
<organism evidence="2">
    <name type="scientific">Triticum aestivum</name>
    <name type="common">Wheat</name>
    <dbReference type="NCBI Taxonomy" id="4565"/>
    <lineage>
        <taxon>Eukaryota</taxon>
        <taxon>Viridiplantae</taxon>
        <taxon>Streptophyta</taxon>
        <taxon>Embryophyta</taxon>
        <taxon>Tracheophyta</taxon>
        <taxon>Spermatophyta</taxon>
        <taxon>Magnoliopsida</taxon>
        <taxon>Liliopsida</taxon>
        <taxon>Poales</taxon>
        <taxon>Poaceae</taxon>
        <taxon>BOP clade</taxon>
        <taxon>Pooideae</taxon>
        <taxon>Triticodae</taxon>
        <taxon>Triticeae</taxon>
        <taxon>Triticinae</taxon>
        <taxon>Triticum</taxon>
    </lineage>
</organism>
<dbReference type="Gramene" id="TraesCLE_scaffold_013756_01G000100.1">
    <property type="protein sequence ID" value="TraesCLE_scaffold_013756_01G000100.1"/>
    <property type="gene ID" value="TraesCLE_scaffold_013756_01G000100"/>
</dbReference>